<feature type="region of interest" description="Disordered" evidence="1">
    <location>
        <begin position="1"/>
        <end position="33"/>
    </location>
</feature>
<evidence type="ECO:0000313" key="3">
    <source>
        <dbReference type="Proteomes" id="UP000799757"/>
    </source>
</evidence>
<gene>
    <name evidence="2" type="ORF">K505DRAFT_80259</name>
</gene>
<name>A0A6A6XR61_9PLEO</name>
<evidence type="ECO:0000313" key="2">
    <source>
        <dbReference type="EMBL" id="KAF2799046.1"/>
    </source>
</evidence>
<accession>A0A6A6XR61</accession>
<protein>
    <submittedName>
        <fullName evidence="2">Uncharacterized protein</fullName>
    </submittedName>
</protein>
<reference evidence="2" key="1">
    <citation type="journal article" date="2020" name="Stud. Mycol.">
        <title>101 Dothideomycetes genomes: a test case for predicting lifestyles and emergence of pathogens.</title>
        <authorList>
            <person name="Haridas S."/>
            <person name="Albert R."/>
            <person name="Binder M."/>
            <person name="Bloem J."/>
            <person name="Labutti K."/>
            <person name="Salamov A."/>
            <person name="Andreopoulos B."/>
            <person name="Baker S."/>
            <person name="Barry K."/>
            <person name="Bills G."/>
            <person name="Bluhm B."/>
            <person name="Cannon C."/>
            <person name="Castanera R."/>
            <person name="Culley D."/>
            <person name="Daum C."/>
            <person name="Ezra D."/>
            <person name="Gonzalez J."/>
            <person name="Henrissat B."/>
            <person name="Kuo A."/>
            <person name="Liang C."/>
            <person name="Lipzen A."/>
            <person name="Lutzoni F."/>
            <person name="Magnuson J."/>
            <person name="Mondo S."/>
            <person name="Nolan M."/>
            <person name="Ohm R."/>
            <person name="Pangilinan J."/>
            <person name="Park H.-J."/>
            <person name="Ramirez L."/>
            <person name="Alfaro M."/>
            <person name="Sun H."/>
            <person name="Tritt A."/>
            <person name="Yoshinaga Y."/>
            <person name="Zwiers L.-H."/>
            <person name="Turgeon B."/>
            <person name="Goodwin S."/>
            <person name="Spatafora J."/>
            <person name="Crous P."/>
            <person name="Grigoriev I."/>
        </authorList>
    </citation>
    <scope>NUCLEOTIDE SEQUENCE</scope>
    <source>
        <strain evidence="2">CBS 109.77</strain>
    </source>
</reference>
<organism evidence="2 3">
    <name type="scientific">Melanomma pulvis-pyrius CBS 109.77</name>
    <dbReference type="NCBI Taxonomy" id="1314802"/>
    <lineage>
        <taxon>Eukaryota</taxon>
        <taxon>Fungi</taxon>
        <taxon>Dikarya</taxon>
        <taxon>Ascomycota</taxon>
        <taxon>Pezizomycotina</taxon>
        <taxon>Dothideomycetes</taxon>
        <taxon>Pleosporomycetidae</taxon>
        <taxon>Pleosporales</taxon>
        <taxon>Melanommataceae</taxon>
        <taxon>Melanomma</taxon>
    </lineage>
</organism>
<dbReference type="Proteomes" id="UP000799757">
    <property type="component" value="Unassembled WGS sequence"/>
</dbReference>
<keyword evidence="3" id="KW-1185">Reference proteome</keyword>
<evidence type="ECO:0000256" key="1">
    <source>
        <dbReference type="SAM" id="MobiDB-lite"/>
    </source>
</evidence>
<proteinExistence type="predicted"/>
<dbReference type="AlphaFoldDB" id="A0A6A6XR61"/>
<dbReference type="EMBL" id="MU001771">
    <property type="protein sequence ID" value="KAF2799046.1"/>
    <property type="molecule type" value="Genomic_DNA"/>
</dbReference>
<sequence length="162" mass="17834">MLTFHPQFPDPLTRAHPSMQRSPLWPSRSLPNGATMDMEASHRAYADRLNHPSLVRLAMPGFSIWISRLAQNVELELIGRKGPIRLSSPVFPAPEASHSTAINHGCILSIVLVPPPNRDQLAKWSPLNMVQSLGKSTLLTIVPCHSAVLSSVFRHRLAPTTA</sequence>